<gene>
    <name evidence="2" type="ORF">JIN85_11760</name>
</gene>
<feature type="region of interest" description="Disordered" evidence="1">
    <location>
        <begin position="27"/>
        <end position="58"/>
    </location>
</feature>
<dbReference type="AlphaFoldDB" id="A0A934S927"/>
<feature type="compositionally biased region" description="Basic and acidic residues" evidence="1">
    <location>
        <begin position="45"/>
        <end position="58"/>
    </location>
</feature>
<proteinExistence type="predicted"/>
<reference evidence="2" key="1">
    <citation type="submission" date="2021-01" db="EMBL/GenBank/DDBJ databases">
        <title>Modified the classification status of verrucomicrobia.</title>
        <authorList>
            <person name="Feng X."/>
        </authorList>
    </citation>
    <scope>NUCLEOTIDE SEQUENCE</scope>
    <source>
        <strain evidence="2">KCTC 22041</strain>
    </source>
</reference>
<dbReference type="EMBL" id="JAENIJ010000017">
    <property type="protein sequence ID" value="MBK1883096.1"/>
    <property type="molecule type" value="Genomic_DNA"/>
</dbReference>
<evidence type="ECO:0000313" key="3">
    <source>
        <dbReference type="Proteomes" id="UP000603141"/>
    </source>
</evidence>
<protein>
    <submittedName>
        <fullName evidence="2">Uncharacterized protein</fullName>
    </submittedName>
</protein>
<accession>A0A934S927</accession>
<keyword evidence="3" id="KW-1185">Reference proteome</keyword>
<name>A0A934S927_9BACT</name>
<dbReference type="Proteomes" id="UP000603141">
    <property type="component" value="Unassembled WGS sequence"/>
</dbReference>
<comment type="caution">
    <text evidence="2">The sequence shown here is derived from an EMBL/GenBank/DDBJ whole genome shotgun (WGS) entry which is preliminary data.</text>
</comment>
<evidence type="ECO:0000313" key="2">
    <source>
        <dbReference type="EMBL" id="MBK1883096.1"/>
    </source>
</evidence>
<dbReference type="RefSeq" id="WP_200270882.1">
    <property type="nucleotide sequence ID" value="NZ_JAENIJ010000017.1"/>
</dbReference>
<evidence type="ECO:0000256" key="1">
    <source>
        <dbReference type="SAM" id="MobiDB-lite"/>
    </source>
</evidence>
<organism evidence="2 3">
    <name type="scientific">Luteolibacter pohnpeiensis</name>
    <dbReference type="NCBI Taxonomy" id="454153"/>
    <lineage>
        <taxon>Bacteria</taxon>
        <taxon>Pseudomonadati</taxon>
        <taxon>Verrucomicrobiota</taxon>
        <taxon>Verrucomicrobiia</taxon>
        <taxon>Verrucomicrobiales</taxon>
        <taxon>Verrucomicrobiaceae</taxon>
        <taxon>Luteolibacter</taxon>
    </lineage>
</organism>
<sequence>MASPVKCGAIIFIVTLIVGAGMGLLPRSEGRSTKSQATSKARPTGSRDRSRENRPRWSSEDFLKRAQDTVEARAHPLATELANWTDAEIEVALNETLSKPEWLLEGSPLSKVAFELLTEWMKRDFDAAYAWFMGIQGGKAKNTLAGCLAAHWPKDRPAEGLALLRIYPDLATQFGWERGQFSLRGLQDVAAKDGAMGVAQLLREMKEEDQLNQPGYSEALKLPDGFDFNALAATDAFKEGWGSLEVHRLMIEWLETDKETALKWLLDSKGPAGVYDVISHGGLSTAASYVVGQIGTWSQSDRSEFLTASARKMSEMEYYRTASQISRWAKATGNPVAADEIRALGIQGIFYGQAANMLPLLNDMEQERRVDALLEATPIAGNSGRGMRTFTESDEALFRKQLSEWEVPSEQADEIIQRFKP</sequence>